<dbReference type="GO" id="GO:0022857">
    <property type="term" value="F:transmembrane transporter activity"/>
    <property type="evidence" value="ECO:0007669"/>
    <property type="project" value="InterPro"/>
</dbReference>
<feature type="transmembrane region" description="Helical" evidence="9">
    <location>
        <begin position="151"/>
        <end position="171"/>
    </location>
</feature>
<feature type="transmembrane region" description="Helical" evidence="9">
    <location>
        <begin position="217"/>
        <end position="236"/>
    </location>
</feature>
<evidence type="ECO:0000256" key="6">
    <source>
        <dbReference type="ARBA" id="ARBA00022970"/>
    </source>
</evidence>
<evidence type="ECO:0000256" key="2">
    <source>
        <dbReference type="ARBA" id="ARBA00010072"/>
    </source>
</evidence>
<dbReference type="RefSeq" id="WP_242992505.1">
    <property type="nucleotide sequence ID" value="NZ_QGDS01000020.1"/>
</dbReference>
<evidence type="ECO:0000256" key="4">
    <source>
        <dbReference type="ARBA" id="ARBA00022475"/>
    </source>
</evidence>
<keyword evidence="4" id="KW-1003">Cell membrane</keyword>
<reference evidence="12" key="1">
    <citation type="submission" date="2017-07" db="EMBL/GenBank/DDBJ databases">
        <authorList>
            <person name="Varghese N."/>
            <person name="Submissions S."/>
        </authorList>
    </citation>
    <scope>NUCLEOTIDE SEQUENCE [LARGE SCALE GENOMIC DNA]</scope>
    <source>
        <strain evidence="12">NLAE-zl-C134</strain>
    </source>
</reference>
<comment type="subcellular location">
    <subcellularLocation>
        <location evidence="1 9">Cell membrane</location>
        <topology evidence="1 9">Multi-pass membrane protein</topology>
    </subcellularLocation>
</comment>
<dbReference type="PANTHER" id="PTHR30614">
    <property type="entry name" value="MEMBRANE COMPONENT OF AMINO ACID ABC TRANSPORTER"/>
    <property type="match status" value="1"/>
</dbReference>
<dbReference type="PANTHER" id="PTHR30614:SF20">
    <property type="entry name" value="GLUTAMINE TRANSPORT SYSTEM PERMEASE PROTEIN GLNP"/>
    <property type="match status" value="1"/>
</dbReference>
<organism evidence="11 12">
    <name type="scientific">Faecalicatena contorta</name>
    <dbReference type="NCBI Taxonomy" id="39482"/>
    <lineage>
        <taxon>Bacteria</taxon>
        <taxon>Bacillati</taxon>
        <taxon>Bacillota</taxon>
        <taxon>Clostridia</taxon>
        <taxon>Lachnospirales</taxon>
        <taxon>Lachnospiraceae</taxon>
        <taxon>Faecalicatena</taxon>
    </lineage>
</organism>
<keyword evidence="6" id="KW-0029">Amino-acid transport</keyword>
<dbReference type="InterPro" id="IPR000515">
    <property type="entry name" value="MetI-like"/>
</dbReference>
<feature type="domain" description="ABC transmembrane type-1" evidence="10">
    <location>
        <begin position="36"/>
        <end position="236"/>
    </location>
</feature>
<evidence type="ECO:0000256" key="7">
    <source>
        <dbReference type="ARBA" id="ARBA00022989"/>
    </source>
</evidence>
<keyword evidence="8 9" id="KW-0472">Membrane</keyword>
<dbReference type="CDD" id="cd06261">
    <property type="entry name" value="TM_PBP2"/>
    <property type="match status" value="1"/>
</dbReference>
<feature type="transmembrane region" description="Helical" evidence="9">
    <location>
        <begin position="191"/>
        <end position="211"/>
    </location>
</feature>
<evidence type="ECO:0000256" key="9">
    <source>
        <dbReference type="RuleBase" id="RU363032"/>
    </source>
</evidence>
<accession>A0A315ZPB3</accession>
<sequence length="258" mass="28740">MGNLLMLVAAPTKDSGLLEWIIFMATKYSNIFLKATWATLYVAVIGTILGFILGFVIGVINTIKIHEGDNFLKKIIFKIIKAIVLVYVEIFRDTPMIVQGMVIYYGLRQGNIMITSILAGILVILLNTGAYMGETVRGGINSVDPGQKEGALAMGMSHVGAMFYVIVPQALKNIFPEMANTFLNNLKMTSVLNVIGVSELFLAAKTAGGSYYKYFEAYLVIAIIYLVLCFFFNRIFMILEKKMKGRNDYELATEYLEN</sequence>
<dbReference type="InterPro" id="IPR035906">
    <property type="entry name" value="MetI-like_sf"/>
</dbReference>
<dbReference type="GO" id="GO:0043190">
    <property type="term" value="C:ATP-binding cassette (ABC) transporter complex"/>
    <property type="evidence" value="ECO:0007669"/>
    <property type="project" value="InterPro"/>
</dbReference>
<dbReference type="EMBL" id="UHJJ01000020">
    <property type="protein sequence ID" value="SUQ16060.1"/>
    <property type="molecule type" value="Genomic_DNA"/>
</dbReference>
<dbReference type="GO" id="GO:0006865">
    <property type="term" value="P:amino acid transport"/>
    <property type="evidence" value="ECO:0007669"/>
    <property type="project" value="UniProtKB-KW"/>
</dbReference>
<comment type="similarity">
    <text evidence="2">Belongs to the binding-protein-dependent transport system permease family. HisMQ subfamily.</text>
</comment>
<evidence type="ECO:0000256" key="1">
    <source>
        <dbReference type="ARBA" id="ARBA00004651"/>
    </source>
</evidence>
<keyword evidence="7 9" id="KW-1133">Transmembrane helix</keyword>
<evidence type="ECO:0000256" key="3">
    <source>
        <dbReference type="ARBA" id="ARBA00022448"/>
    </source>
</evidence>
<evidence type="ECO:0000259" key="10">
    <source>
        <dbReference type="PROSITE" id="PS50928"/>
    </source>
</evidence>
<dbReference type="Gene3D" id="1.10.3720.10">
    <property type="entry name" value="MetI-like"/>
    <property type="match status" value="1"/>
</dbReference>
<dbReference type="AlphaFoldDB" id="A0A315ZPB3"/>
<dbReference type="NCBIfam" id="TIGR01726">
    <property type="entry name" value="HEQRo_perm_3TM"/>
    <property type="match status" value="1"/>
</dbReference>
<evidence type="ECO:0000313" key="11">
    <source>
        <dbReference type="EMBL" id="SUQ16060.1"/>
    </source>
</evidence>
<feature type="transmembrane region" description="Helical" evidence="9">
    <location>
        <begin position="37"/>
        <end position="63"/>
    </location>
</feature>
<protein>
    <submittedName>
        <fullName evidence="11">Putative lysine transport system permease protein</fullName>
    </submittedName>
</protein>
<dbReference type="Proteomes" id="UP000254051">
    <property type="component" value="Unassembled WGS sequence"/>
</dbReference>
<dbReference type="SUPFAM" id="SSF161098">
    <property type="entry name" value="MetI-like"/>
    <property type="match status" value="1"/>
</dbReference>
<dbReference type="Pfam" id="PF00528">
    <property type="entry name" value="BPD_transp_1"/>
    <property type="match status" value="1"/>
</dbReference>
<feature type="transmembrane region" description="Helical" evidence="9">
    <location>
        <begin position="112"/>
        <end position="131"/>
    </location>
</feature>
<evidence type="ECO:0000256" key="8">
    <source>
        <dbReference type="ARBA" id="ARBA00023136"/>
    </source>
</evidence>
<name>A0A315ZPB3_9FIRM</name>
<evidence type="ECO:0000313" key="12">
    <source>
        <dbReference type="Proteomes" id="UP000254051"/>
    </source>
</evidence>
<dbReference type="InterPro" id="IPR043429">
    <property type="entry name" value="ArtM/GltK/GlnP/TcyL/YhdX-like"/>
</dbReference>
<dbReference type="PROSITE" id="PS50928">
    <property type="entry name" value="ABC_TM1"/>
    <property type="match status" value="1"/>
</dbReference>
<evidence type="ECO:0000256" key="5">
    <source>
        <dbReference type="ARBA" id="ARBA00022692"/>
    </source>
</evidence>
<keyword evidence="3 9" id="KW-0813">Transport</keyword>
<gene>
    <name evidence="11" type="ORF">SAMN05216529_12043</name>
</gene>
<dbReference type="InterPro" id="IPR010065">
    <property type="entry name" value="AA_ABC_transptr_permease_3TM"/>
</dbReference>
<proteinExistence type="inferred from homology"/>
<keyword evidence="5 9" id="KW-0812">Transmembrane</keyword>
<keyword evidence="12" id="KW-1185">Reference proteome</keyword>
<feature type="transmembrane region" description="Helical" evidence="9">
    <location>
        <begin position="75"/>
        <end position="91"/>
    </location>
</feature>